<dbReference type="SMART" id="SM00866">
    <property type="entry name" value="UTRA"/>
    <property type="match status" value="1"/>
</dbReference>
<dbReference type="GO" id="GO:0003700">
    <property type="term" value="F:DNA-binding transcription factor activity"/>
    <property type="evidence" value="ECO:0007669"/>
    <property type="project" value="InterPro"/>
</dbReference>
<reference evidence="6 8" key="2">
    <citation type="submission" date="2023-02" db="EMBL/GenBank/DDBJ databases">
        <title>Population genomics of bacteria associated with diatom.</title>
        <authorList>
            <person name="Xie J."/>
            <person name="Wang H."/>
        </authorList>
    </citation>
    <scope>NUCLEOTIDE SEQUENCE [LARGE SCALE GENOMIC DNA]</scope>
    <source>
        <strain evidence="6 8">PT47_8</strain>
    </source>
</reference>
<name>A0A1B0ZU03_9RHOB</name>
<dbReference type="PANTHER" id="PTHR44846">
    <property type="entry name" value="MANNOSYL-D-GLYCERATE TRANSPORT/METABOLISM SYSTEM REPRESSOR MNGR-RELATED"/>
    <property type="match status" value="1"/>
</dbReference>
<evidence type="ECO:0000259" key="4">
    <source>
        <dbReference type="PROSITE" id="PS50949"/>
    </source>
</evidence>
<accession>A0A1B0ZU03</accession>
<evidence type="ECO:0000256" key="2">
    <source>
        <dbReference type="ARBA" id="ARBA00023125"/>
    </source>
</evidence>
<dbReference type="Pfam" id="PF00392">
    <property type="entry name" value="GntR"/>
    <property type="match status" value="1"/>
</dbReference>
<dbReference type="SMART" id="SM00345">
    <property type="entry name" value="HTH_GNTR"/>
    <property type="match status" value="1"/>
</dbReference>
<dbReference type="GO" id="GO:0003677">
    <property type="term" value="F:DNA binding"/>
    <property type="evidence" value="ECO:0007669"/>
    <property type="project" value="UniProtKB-KW"/>
</dbReference>
<sequence length="271" mass="29163">MGQNLASSASKGLPEGGKAQRVFLHLHQEITRGVYAPGSVLPGEQKLAATLGVSRVTVRRALDVLEKDGLVERRVGSGTTVCAQKSSPSMAADFSTLMPQLVEMGQNTTARLLSFSYGAAPGGVAEALGLGAQVRVQTAVRLRLVENEPFSHLTTWVPEEIAQNYTEAELATTPLFRLLERSGVKVDSAHQTVSATLASPEVAETLGVRIGAPLLSLDRVVRDEEGRGVEYLAALYRPDMFRLEMSLNHVGVGETRHWEPVINPARKEAAE</sequence>
<dbReference type="InterPro" id="IPR000524">
    <property type="entry name" value="Tscrpt_reg_HTH_GntR"/>
</dbReference>
<evidence type="ECO:0000256" key="1">
    <source>
        <dbReference type="ARBA" id="ARBA00023015"/>
    </source>
</evidence>
<keyword evidence="1" id="KW-0805">Transcription regulation</keyword>
<dbReference type="InterPro" id="IPR036390">
    <property type="entry name" value="WH_DNA-bd_sf"/>
</dbReference>
<dbReference type="PATRIC" id="fig|60890.4.peg.2591"/>
<evidence type="ECO:0000313" key="5">
    <source>
        <dbReference type="EMBL" id="ANP37554.1"/>
    </source>
</evidence>
<dbReference type="PROSITE" id="PS50949">
    <property type="entry name" value="HTH_GNTR"/>
    <property type="match status" value="1"/>
</dbReference>
<dbReference type="EMBL" id="CP015124">
    <property type="protein sequence ID" value="ANP37554.1"/>
    <property type="molecule type" value="Genomic_DNA"/>
</dbReference>
<keyword evidence="3" id="KW-0804">Transcription</keyword>
<dbReference type="RefSeq" id="WP_065272363.1">
    <property type="nucleotide sequence ID" value="NZ_CP015124.1"/>
</dbReference>
<dbReference type="PANTHER" id="PTHR44846:SF1">
    <property type="entry name" value="MANNOSYL-D-GLYCERATE TRANSPORT_METABOLISM SYSTEM REPRESSOR MNGR-RELATED"/>
    <property type="match status" value="1"/>
</dbReference>
<dbReference type="InterPro" id="IPR036388">
    <property type="entry name" value="WH-like_DNA-bd_sf"/>
</dbReference>
<dbReference type="Proteomes" id="UP000092565">
    <property type="component" value="Chromosome"/>
</dbReference>
<dbReference type="Proteomes" id="UP001218364">
    <property type="component" value="Unassembled WGS sequence"/>
</dbReference>
<keyword evidence="2" id="KW-0238">DNA-binding</keyword>
<evidence type="ECO:0000313" key="8">
    <source>
        <dbReference type="Proteomes" id="UP001218364"/>
    </source>
</evidence>
<keyword evidence="7" id="KW-1185">Reference proteome</keyword>
<dbReference type="EMBL" id="JARCJK010000015">
    <property type="protein sequence ID" value="MDE4167878.1"/>
    <property type="molecule type" value="Genomic_DNA"/>
</dbReference>
<dbReference type="SUPFAM" id="SSF64288">
    <property type="entry name" value="Chorismate lyase-like"/>
    <property type="match status" value="1"/>
</dbReference>
<organism evidence="5 7">
    <name type="scientific">Phaeobacter gallaeciensis</name>
    <dbReference type="NCBI Taxonomy" id="60890"/>
    <lineage>
        <taxon>Bacteria</taxon>
        <taxon>Pseudomonadati</taxon>
        <taxon>Pseudomonadota</taxon>
        <taxon>Alphaproteobacteria</taxon>
        <taxon>Rhodobacterales</taxon>
        <taxon>Roseobacteraceae</taxon>
        <taxon>Phaeobacter</taxon>
    </lineage>
</organism>
<dbReference type="OrthoDB" id="9028214at2"/>
<evidence type="ECO:0000256" key="3">
    <source>
        <dbReference type="ARBA" id="ARBA00023163"/>
    </source>
</evidence>
<dbReference type="Gene3D" id="1.10.10.10">
    <property type="entry name" value="Winged helix-like DNA-binding domain superfamily/Winged helix DNA-binding domain"/>
    <property type="match status" value="1"/>
</dbReference>
<dbReference type="InterPro" id="IPR028978">
    <property type="entry name" value="Chorismate_lyase_/UTRA_dom_sf"/>
</dbReference>
<gene>
    <name evidence="5" type="ORF">JL2886_02666</name>
    <name evidence="6" type="ORF">PXK24_19465</name>
</gene>
<evidence type="ECO:0000313" key="6">
    <source>
        <dbReference type="EMBL" id="MDE4167878.1"/>
    </source>
</evidence>
<proteinExistence type="predicted"/>
<feature type="domain" description="HTH gntR-type" evidence="4">
    <location>
        <begin position="16"/>
        <end position="84"/>
    </location>
</feature>
<dbReference type="SUPFAM" id="SSF46785">
    <property type="entry name" value="Winged helix' DNA-binding domain"/>
    <property type="match status" value="1"/>
</dbReference>
<evidence type="ECO:0000313" key="7">
    <source>
        <dbReference type="Proteomes" id="UP000092565"/>
    </source>
</evidence>
<dbReference type="InterPro" id="IPR011663">
    <property type="entry name" value="UTRA"/>
</dbReference>
<protein>
    <submittedName>
        <fullName evidence="5">GntR family transcriptional regulator</fullName>
    </submittedName>
</protein>
<dbReference type="Pfam" id="PF07702">
    <property type="entry name" value="UTRA"/>
    <property type="match status" value="1"/>
</dbReference>
<dbReference type="PRINTS" id="PR00035">
    <property type="entry name" value="HTHGNTR"/>
</dbReference>
<dbReference type="GO" id="GO:0045892">
    <property type="term" value="P:negative regulation of DNA-templated transcription"/>
    <property type="evidence" value="ECO:0007669"/>
    <property type="project" value="TreeGrafter"/>
</dbReference>
<dbReference type="InterPro" id="IPR050679">
    <property type="entry name" value="Bact_HTH_transcr_reg"/>
</dbReference>
<dbReference type="AlphaFoldDB" id="A0A1B0ZU03"/>
<dbReference type="CDD" id="cd07377">
    <property type="entry name" value="WHTH_GntR"/>
    <property type="match status" value="1"/>
</dbReference>
<reference evidence="5 7" key="1">
    <citation type="submission" date="2016-04" db="EMBL/GenBank/DDBJ databases">
        <authorList>
            <person name="Evans L.H."/>
            <person name="Alamgir A."/>
            <person name="Owens N."/>
            <person name="Weber N.D."/>
            <person name="Virtaneva K."/>
            <person name="Barbian K."/>
            <person name="Babar A."/>
            <person name="Rosenke K."/>
        </authorList>
    </citation>
    <scope>NUCLEOTIDE SEQUENCE [LARGE SCALE GENOMIC DNA]</scope>
    <source>
        <strain evidence="5 7">JL2886</strain>
    </source>
</reference>
<dbReference type="Gene3D" id="3.40.1410.10">
    <property type="entry name" value="Chorismate lyase-like"/>
    <property type="match status" value="1"/>
</dbReference>